<dbReference type="SUPFAM" id="SSF56672">
    <property type="entry name" value="DNA/RNA polymerases"/>
    <property type="match status" value="1"/>
</dbReference>
<keyword evidence="11" id="KW-0862">Zinc</keyword>
<evidence type="ECO:0000256" key="3">
    <source>
        <dbReference type="ARBA" id="ARBA00022670"/>
    </source>
</evidence>
<dbReference type="InterPro" id="IPR001584">
    <property type="entry name" value="Integrase_cat-core"/>
</dbReference>
<evidence type="ECO:0000256" key="4">
    <source>
        <dbReference type="ARBA" id="ARBA00022679"/>
    </source>
</evidence>
<dbReference type="GO" id="GO:0008233">
    <property type="term" value="F:peptidase activity"/>
    <property type="evidence" value="ECO:0007669"/>
    <property type="project" value="UniProtKB-KW"/>
</dbReference>
<dbReference type="FunFam" id="1.10.340.70:FF:000001">
    <property type="entry name" value="Retrovirus-related Pol polyprotein from transposon gypsy-like Protein"/>
    <property type="match status" value="1"/>
</dbReference>
<reference evidence="15" key="3">
    <citation type="submission" date="2025-09" db="UniProtKB">
        <authorList>
            <consortium name="Ensembl"/>
        </authorList>
    </citation>
    <scope>IDENTIFICATION</scope>
</reference>
<keyword evidence="3" id="KW-0645">Protease</keyword>
<dbReference type="EC" id="3.1.26.4" evidence="2"/>
<evidence type="ECO:0000259" key="13">
    <source>
        <dbReference type="PROSITE" id="PS50878"/>
    </source>
</evidence>
<organism evidence="15 16">
    <name type="scientific">Anolis carolinensis</name>
    <name type="common">Green anole</name>
    <name type="synonym">American chameleon</name>
    <dbReference type="NCBI Taxonomy" id="28377"/>
    <lineage>
        <taxon>Eukaryota</taxon>
        <taxon>Metazoa</taxon>
        <taxon>Chordata</taxon>
        <taxon>Craniata</taxon>
        <taxon>Vertebrata</taxon>
        <taxon>Euteleostomi</taxon>
        <taxon>Lepidosauria</taxon>
        <taxon>Squamata</taxon>
        <taxon>Bifurcata</taxon>
        <taxon>Unidentata</taxon>
        <taxon>Episquamata</taxon>
        <taxon>Toxicofera</taxon>
        <taxon>Iguania</taxon>
        <taxon>Dactyloidae</taxon>
        <taxon>Anolis</taxon>
    </lineage>
</organism>
<dbReference type="PROSITE" id="PS50878">
    <property type="entry name" value="RT_POL"/>
    <property type="match status" value="1"/>
</dbReference>
<evidence type="ECO:0000313" key="16">
    <source>
        <dbReference type="Proteomes" id="UP000001646"/>
    </source>
</evidence>
<reference evidence="15" key="1">
    <citation type="submission" date="2009-12" db="EMBL/GenBank/DDBJ databases">
        <title>The Genome Sequence of Anolis carolinensis (Green Anole Lizard).</title>
        <authorList>
            <consortium name="The Genome Sequencing Platform"/>
            <person name="Di Palma F."/>
            <person name="Alfoldi J."/>
            <person name="Heiman D."/>
            <person name="Young S."/>
            <person name="Grabherr M."/>
            <person name="Johnson J."/>
            <person name="Lander E.S."/>
            <person name="Lindblad-Toh K."/>
        </authorList>
    </citation>
    <scope>NUCLEOTIDE SEQUENCE [LARGE SCALE GENOMIC DNA]</scope>
    <source>
        <strain evidence="15">JBL SC #1</strain>
    </source>
</reference>
<dbReference type="InterPro" id="IPR043502">
    <property type="entry name" value="DNA/RNA_pol_sf"/>
</dbReference>
<dbReference type="Ensembl" id="ENSACAT00000046808.1">
    <property type="protein sequence ID" value="ENSACAP00000040064.1"/>
    <property type="gene ID" value="ENSACAG00000040822.1"/>
</dbReference>
<dbReference type="PROSITE" id="PS50994">
    <property type="entry name" value="INTEGRASE"/>
    <property type="match status" value="1"/>
</dbReference>
<dbReference type="InterPro" id="IPR050951">
    <property type="entry name" value="Retrovirus_Pol_polyprotein"/>
</dbReference>
<dbReference type="Gene3D" id="3.10.10.10">
    <property type="entry name" value="HIV Type 1 Reverse Transcriptase, subunit A, domain 1"/>
    <property type="match status" value="1"/>
</dbReference>
<dbReference type="GO" id="GO:0003964">
    <property type="term" value="F:RNA-directed DNA polymerase activity"/>
    <property type="evidence" value="ECO:0007669"/>
    <property type="project" value="UniProtKB-KW"/>
</dbReference>
<evidence type="ECO:0000256" key="8">
    <source>
        <dbReference type="ARBA" id="ARBA00022801"/>
    </source>
</evidence>
<dbReference type="Pfam" id="PF17921">
    <property type="entry name" value="Integrase_H2C2"/>
    <property type="match status" value="1"/>
</dbReference>
<dbReference type="GO" id="GO:0004523">
    <property type="term" value="F:RNA-DNA hybrid ribonuclease activity"/>
    <property type="evidence" value="ECO:0007669"/>
    <property type="project" value="UniProtKB-EC"/>
</dbReference>
<reference evidence="15" key="2">
    <citation type="submission" date="2025-08" db="UniProtKB">
        <authorList>
            <consortium name="Ensembl"/>
        </authorList>
    </citation>
    <scope>IDENTIFICATION</scope>
</reference>
<dbReference type="Pfam" id="PF00078">
    <property type="entry name" value="RVT_1"/>
    <property type="match status" value="1"/>
</dbReference>
<dbReference type="InterPro" id="IPR000477">
    <property type="entry name" value="RT_dom"/>
</dbReference>
<feature type="domain" description="CCHC-type" evidence="12">
    <location>
        <begin position="16"/>
        <end position="29"/>
    </location>
</feature>
<dbReference type="FunFam" id="3.30.420.10:FF:000032">
    <property type="entry name" value="Retrovirus-related Pol polyprotein from transposon 297-like Protein"/>
    <property type="match status" value="1"/>
</dbReference>
<dbReference type="GeneTree" id="ENSGT01050000244855"/>
<accession>A0A803TXX4</accession>
<dbReference type="GO" id="GO:0006508">
    <property type="term" value="P:proteolysis"/>
    <property type="evidence" value="ECO:0007669"/>
    <property type="project" value="UniProtKB-KW"/>
</dbReference>
<name>A0A803TXX4_ANOCA</name>
<dbReference type="SUPFAM" id="SSF57756">
    <property type="entry name" value="Retrovirus zinc finger-like domains"/>
    <property type="match status" value="1"/>
</dbReference>
<dbReference type="CDD" id="cd01647">
    <property type="entry name" value="RT_LTR"/>
    <property type="match status" value="1"/>
</dbReference>
<dbReference type="FunFam" id="3.10.10.10:FF:000007">
    <property type="entry name" value="Retrovirus-related Pol polyprotein from transposon 17.6-like Protein"/>
    <property type="match status" value="1"/>
</dbReference>
<keyword evidence="16" id="KW-1185">Reference proteome</keyword>
<dbReference type="Gene3D" id="1.10.340.70">
    <property type="match status" value="1"/>
</dbReference>
<evidence type="ECO:0000256" key="9">
    <source>
        <dbReference type="ARBA" id="ARBA00022918"/>
    </source>
</evidence>
<evidence type="ECO:0000256" key="1">
    <source>
        <dbReference type="ARBA" id="ARBA00010879"/>
    </source>
</evidence>
<dbReference type="InterPro" id="IPR036875">
    <property type="entry name" value="Znf_CCHC_sf"/>
</dbReference>
<evidence type="ECO:0000256" key="6">
    <source>
        <dbReference type="ARBA" id="ARBA00022722"/>
    </source>
</evidence>
<evidence type="ECO:0000256" key="10">
    <source>
        <dbReference type="ARBA" id="ARBA00039658"/>
    </source>
</evidence>
<dbReference type="AlphaFoldDB" id="A0A803TXX4"/>
<evidence type="ECO:0000259" key="12">
    <source>
        <dbReference type="PROSITE" id="PS50158"/>
    </source>
</evidence>
<dbReference type="InterPro" id="IPR043128">
    <property type="entry name" value="Rev_trsase/Diguanyl_cyclase"/>
</dbReference>
<evidence type="ECO:0000256" key="7">
    <source>
        <dbReference type="ARBA" id="ARBA00022759"/>
    </source>
</evidence>
<dbReference type="InParanoid" id="A0A803TXX4"/>
<keyword evidence="5" id="KW-0548">Nucleotidyltransferase</keyword>
<feature type="domain" description="Integrase catalytic" evidence="14">
    <location>
        <begin position="358"/>
        <end position="517"/>
    </location>
</feature>
<evidence type="ECO:0000256" key="5">
    <source>
        <dbReference type="ARBA" id="ARBA00022695"/>
    </source>
</evidence>
<dbReference type="InterPro" id="IPR036397">
    <property type="entry name" value="RNaseH_sf"/>
</dbReference>
<keyword evidence="8" id="KW-0378">Hydrolase</keyword>
<evidence type="ECO:0000313" key="15">
    <source>
        <dbReference type="Ensembl" id="ENSACAP00000040064.1"/>
    </source>
</evidence>
<dbReference type="GO" id="GO:0008270">
    <property type="term" value="F:zinc ion binding"/>
    <property type="evidence" value="ECO:0007669"/>
    <property type="project" value="UniProtKB-KW"/>
</dbReference>
<dbReference type="Proteomes" id="UP000001646">
    <property type="component" value="Unplaced"/>
</dbReference>
<dbReference type="PANTHER" id="PTHR37984">
    <property type="entry name" value="PROTEIN CBG26694"/>
    <property type="match status" value="1"/>
</dbReference>
<keyword evidence="11" id="KW-0863">Zinc-finger</keyword>
<comment type="similarity">
    <text evidence="1">Belongs to the beta type-B retroviral polymerase family. HERV class-II K(HML-2) pol subfamily.</text>
</comment>
<dbReference type="GO" id="GO:0003676">
    <property type="term" value="F:nucleic acid binding"/>
    <property type="evidence" value="ECO:0007669"/>
    <property type="project" value="InterPro"/>
</dbReference>
<protein>
    <recommendedName>
        <fullName evidence="10">Gypsy retrotransposon integrase-like protein 1</fullName>
        <ecNumber evidence="2">3.1.26.4</ecNumber>
    </recommendedName>
</protein>
<dbReference type="GO" id="GO:0015074">
    <property type="term" value="P:DNA integration"/>
    <property type="evidence" value="ECO:0007669"/>
    <property type="project" value="InterPro"/>
</dbReference>
<evidence type="ECO:0000259" key="14">
    <source>
        <dbReference type="PROSITE" id="PS50994"/>
    </source>
</evidence>
<dbReference type="InterPro" id="IPR018061">
    <property type="entry name" value="Retropepsins"/>
</dbReference>
<dbReference type="InterPro" id="IPR041588">
    <property type="entry name" value="Integrase_H2C2"/>
</dbReference>
<dbReference type="Gene3D" id="3.30.420.10">
    <property type="entry name" value="Ribonuclease H-like superfamily/Ribonuclease H"/>
    <property type="match status" value="1"/>
</dbReference>
<dbReference type="Pfam" id="PF00077">
    <property type="entry name" value="RVP"/>
    <property type="match status" value="1"/>
</dbReference>
<keyword evidence="6" id="KW-0540">Nuclease</keyword>
<keyword evidence="4" id="KW-0808">Transferase</keyword>
<dbReference type="PANTHER" id="PTHR37984:SF15">
    <property type="entry name" value="INTEGRASE CATALYTIC DOMAIN-CONTAINING PROTEIN"/>
    <property type="match status" value="1"/>
</dbReference>
<dbReference type="PROSITE" id="PS50158">
    <property type="entry name" value="ZF_CCHC"/>
    <property type="match status" value="1"/>
</dbReference>
<keyword evidence="7" id="KW-0255">Endonuclease</keyword>
<keyword evidence="9" id="KW-0695">RNA-directed DNA polymerase</keyword>
<feature type="domain" description="Reverse transcriptase" evidence="13">
    <location>
        <begin position="743"/>
        <end position="921"/>
    </location>
</feature>
<evidence type="ECO:0000256" key="2">
    <source>
        <dbReference type="ARBA" id="ARBA00012180"/>
    </source>
</evidence>
<dbReference type="InterPro" id="IPR012337">
    <property type="entry name" value="RNaseH-like_sf"/>
</dbReference>
<dbReference type="InterPro" id="IPR001878">
    <property type="entry name" value="Znf_CCHC"/>
</dbReference>
<evidence type="ECO:0000256" key="11">
    <source>
        <dbReference type="PROSITE-ProRule" id="PRU00047"/>
    </source>
</evidence>
<proteinExistence type="inferred from homology"/>
<sequence>MAGTALSDRTEGNSCCFHCGKIGHFKSQCNLLKKEIPSFLIKKAPTRDSVKETPIVEKNCPEVIPKEKQCLFVILDTVSDEYLESITIDENCIKCWRDTGSEVCIIRPEMVPKKYQHPTSQVNLKGLGQVIPSNIVSLPIEYNKLTGVWDFSVSSDIPYKCLIGNDLAREVKRMQGITNETEYLTKGPYKKQEITCLPIYQDLGKQPEASSGIADLVKKMEGEREILKEQKADDTLQTLFDIAQNIKDDLTLEKPTRFIIKDGVLYREILNQKFPGTPASYTQIVIPQKYREQLMQIAHDSPHGGHLGIRRTTQRITKNFFWPGMYQQIKEFCQSCDTCQRISSGRDRTKAPLIPMPIIGEPFFRVGIDIIGPLPKPSRRGCKYILTMIDYATRSPGAVALSNTETTTIANALLSIWGRTGYPKELISDLGTQFTSRLMEKLLELCGIKHLTSSAYHPQTNRLVENLNKTLVRMIKSYSQQHPNDWDIKLQQFLFAYREVPLDSTGYSPFELLYGRQVRGPLDLVRGFWEAYPEREPVSVTKYLRDLQSTMETAQSITDNLVTAQRRQKLQYDSSSRCRSFDIGDEVLYLTPAKTDKLQLDWTGPWKVIKKHSGVNYSILEEQTNVEKLVHVNVLKPYVNRSANVYMVVTGEETGMFSFWEGNRKAYRSIDQVKIDEELSQTQQTQIRKLLGKYDKLFSDLPGRVKGVHHRIHTGNTPPIASSPYRVPGKLTKCIEKEIKEMLDMGIIIPSNSPWASPIVLVQKPDNTIRFCLDYRLLNKVTQPDTYPMPQLDDLLEKMGRASYISSVDLTKGFWQVPMAPQDQEKIAFKTHEGLYEFTVLPFGLRNSPATFQRLVDKVLSGMGDFCVAYMDDIGIFSTNWEDHLKHLDQVLNRLKEAGLTIKASKCRMGNRTTKYLGHIVGCGIIGPEPTKVEAIHLWPIPKTKKQVRSFLGLAGYYRKFIPSFSTLAAPLTDLTRKSYANQIIWTTHPLSVNGSI</sequence>
<dbReference type="FunFam" id="3.30.70.270:FF:000020">
    <property type="entry name" value="Transposon Tf2-6 polyprotein-like Protein"/>
    <property type="match status" value="1"/>
</dbReference>
<dbReference type="Pfam" id="PF00665">
    <property type="entry name" value="rve"/>
    <property type="match status" value="1"/>
</dbReference>
<dbReference type="SUPFAM" id="SSF53098">
    <property type="entry name" value="Ribonuclease H-like"/>
    <property type="match status" value="1"/>
</dbReference>
<dbReference type="Gene3D" id="3.30.70.270">
    <property type="match status" value="2"/>
</dbReference>
<keyword evidence="11" id="KW-0479">Metal-binding</keyword>